<reference evidence="1 2" key="1">
    <citation type="submission" date="2017-05" db="EMBL/GenBank/DDBJ databases">
        <authorList>
            <person name="Song R."/>
            <person name="Chenine A.L."/>
            <person name="Ruprecht R.M."/>
        </authorList>
    </citation>
    <scope>NUCLEOTIDE SEQUENCE [LARGE SCALE GENOMIC DNA]</scope>
    <source>
        <strain evidence="1">SW32</strain>
    </source>
</reference>
<organism evidence="1 2">
    <name type="scientific">Kushneria marisflavi</name>
    <dbReference type="NCBI Taxonomy" id="157779"/>
    <lineage>
        <taxon>Bacteria</taxon>
        <taxon>Pseudomonadati</taxon>
        <taxon>Pseudomonadota</taxon>
        <taxon>Gammaproteobacteria</taxon>
        <taxon>Oceanospirillales</taxon>
        <taxon>Halomonadaceae</taxon>
        <taxon>Kushneria</taxon>
    </lineage>
</organism>
<accession>A0A240UML6</accession>
<sequence>MAGQQHHYQVRVQWQGCRDTGTTGYRDYGREHQLSAPGKAPIEGSADPAFLGNADRWNPEELLVGSLSACHKLWYLHLCAEAGVVVLAYDDHVDGEMDAALGRFTRVTLRPHITLSADSSESLALELHERAHEKCFIANSVNFSVECQPIFSRKGTCHG</sequence>
<dbReference type="EMBL" id="CP021358">
    <property type="protein sequence ID" value="ART62731.1"/>
    <property type="molecule type" value="Genomic_DNA"/>
</dbReference>
<dbReference type="InterPro" id="IPR003718">
    <property type="entry name" value="OsmC/Ohr_fam"/>
</dbReference>
<proteinExistence type="predicted"/>
<dbReference type="InterPro" id="IPR015946">
    <property type="entry name" value="KH_dom-like_a/b"/>
</dbReference>
<dbReference type="Pfam" id="PF02566">
    <property type="entry name" value="OsmC"/>
    <property type="match status" value="1"/>
</dbReference>
<dbReference type="RefSeq" id="WP_086899962.1">
    <property type="nucleotide sequence ID" value="NZ_CP021358.1"/>
</dbReference>
<dbReference type="OrthoDB" id="9795405at2"/>
<dbReference type="PANTHER" id="PTHR42830">
    <property type="entry name" value="OSMOTICALLY INDUCIBLE FAMILY PROTEIN"/>
    <property type="match status" value="1"/>
</dbReference>
<evidence type="ECO:0000313" key="1">
    <source>
        <dbReference type="EMBL" id="ART62731.1"/>
    </source>
</evidence>
<dbReference type="SUPFAM" id="SSF82784">
    <property type="entry name" value="OsmC-like"/>
    <property type="match status" value="1"/>
</dbReference>
<dbReference type="Proteomes" id="UP000194457">
    <property type="component" value="Chromosome"/>
</dbReference>
<protein>
    <submittedName>
        <fullName evidence="1">Peroxiredoxin</fullName>
    </submittedName>
</protein>
<dbReference type="InterPro" id="IPR036102">
    <property type="entry name" value="OsmC/Ohrsf"/>
</dbReference>
<name>A0A240UML6_9GAMM</name>
<dbReference type="KEGG" id="kma:B9H00_06440"/>
<dbReference type="AlphaFoldDB" id="A0A240UML6"/>
<evidence type="ECO:0000313" key="2">
    <source>
        <dbReference type="Proteomes" id="UP000194457"/>
    </source>
</evidence>
<dbReference type="Gene3D" id="3.30.300.20">
    <property type="match status" value="1"/>
</dbReference>
<dbReference type="PANTHER" id="PTHR42830:SF2">
    <property type="entry name" value="OSMC_OHR FAMILY PROTEIN"/>
    <property type="match status" value="1"/>
</dbReference>
<dbReference type="InterPro" id="IPR052707">
    <property type="entry name" value="OsmC_Ohr_Peroxiredoxin"/>
</dbReference>
<gene>
    <name evidence="1" type="ORF">B9H00_06440</name>
</gene>
<keyword evidence="2" id="KW-1185">Reference proteome</keyword>